<protein>
    <submittedName>
        <fullName evidence="1">Uncharacterized protein</fullName>
    </submittedName>
</protein>
<name>A0A4Y7PKJ3_9AGAM</name>
<sequence length="87" mass="10136">MKRSECSKNLSSCLSPFNNVRIRSSQHNPVHINEIQKRCFSQNSKWTTRVECQRSSILRDFQPVSSTVTTASERTVDMKKSFEVARW</sequence>
<gene>
    <name evidence="1" type="ORF">BD410DRAFT_102240</name>
</gene>
<dbReference type="VEuPathDB" id="FungiDB:BD410DRAFT_102240"/>
<dbReference type="EMBL" id="ML170268">
    <property type="protein sequence ID" value="TDL15628.1"/>
    <property type="molecule type" value="Genomic_DNA"/>
</dbReference>
<evidence type="ECO:0000313" key="1">
    <source>
        <dbReference type="EMBL" id="TDL15628.1"/>
    </source>
</evidence>
<reference evidence="1 2" key="1">
    <citation type="submission" date="2018-06" db="EMBL/GenBank/DDBJ databases">
        <title>A transcriptomic atlas of mushroom development highlights an independent origin of complex multicellularity.</title>
        <authorList>
            <consortium name="DOE Joint Genome Institute"/>
            <person name="Krizsan K."/>
            <person name="Almasi E."/>
            <person name="Merenyi Z."/>
            <person name="Sahu N."/>
            <person name="Viragh M."/>
            <person name="Koszo T."/>
            <person name="Mondo S."/>
            <person name="Kiss B."/>
            <person name="Balint B."/>
            <person name="Kues U."/>
            <person name="Barry K."/>
            <person name="Hegedus J.C."/>
            <person name="Henrissat B."/>
            <person name="Johnson J."/>
            <person name="Lipzen A."/>
            <person name="Ohm R."/>
            <person name="Nagy I."/>
            <person name="Pangilinan J."/>
            <person name="Yan J."/>
            <person name="Xiong Y."/>
            <person name="Grigoriev I.V."/>
            <person name="Hibbett D.S."/>
            <person name="Nagy L.G."/>
        </authorList>
    </citation>
    <scope>NUCLEOTIDE SEQUENCE [LARGE SCALE GENOMIC DNA]</scope>
    <source>
        <strain evidence="1 2">SZMC22713</strain>
    </source>
</reference>
<organism evidence="1 2">
    <name type="scientific">Rickenella mellea</name>
    <dbReference type="NCBI Taxonomy" id="50990"/>
    <lineage>
        <taxon>Eukaryota</taxon>
        <taxon>Fungi</taxon>
        <taxon>Dikarya</taxon>
        <taxon>Basidiomycota</taxon>
        <taxon>Agaricomycotina</taxon>
        <taxon>Agaricomycetes</taxon>
        <taxon>Hymenochaetales</taxon>
        <taxon>Rickenellaceae</taxon>
        <taxon>Rickenella</taxon>
    </lineage>
</organism>
<evidence type="ECO:0000313" key="2">
    <source>
        <dbReference type="Proteomes" id="UP000294933"/>
    </source>
</evidence>
<proteinExistence type="predicted"/>
<dbReference type="AlphaFoldDB" id="A0A4Y7PKJ3"/>
<dbReference type="Proteomes" id="UP000294933">
    <property type="component" value="Unassembled WGS sequence"/>
</dbReference>
<keyword evidence="2" id="KW-1185">Reference proteome</keyword>
<accession>A0A4Y7PKJ3</accession>